<feature type="compositionally biased region" description="Pro residues" evidence="1">
    <location>
        <begin position="1"/>
        <end position="11"/>
    </location>
</feature>
<dbReference type="AlphaFoldDB" id="A0AAV4TFD4"/>
<proteinExistence type="predicted"/>
<accession>A0AAV4TFD4</accession>
<evidence type="ECO:0000256" key="1">
    <source>
        <dbReference type="SAM" id="MobiDB-lite"/>
    </source>
</evidence>
<sequence length="83" mass="9236">MISIPEPPPTPISSKPLFLPGRENPTVCNGDRTLESVVANSSPPPIILHSLNSVFSARISFSFRRLMCNCNRHRHRWIGGVLD</sequence>
<keyword evidence="3" id="KW-1185">Reference proteome</keyword>
<dbReference type="Proteomes" id="UP001054945">
    <property type="component" value="Unassembled WGS sequence"/>
</dbReference>
<protein>
    <submittedName>
        <fullName evidence="2">Uncharacterized protein</fullName>
    </submittedName>
</protein>
<organism evidence="2 3">
    <name type="scientific">Caerostris extrusa</name>
    <name type="common">Bark spider</name>
    <name type="synonym">Caerostris bankana</name>
    <dbReference type="NCBI Taxonomy" id="172846"/>
    <lineage>
        <taxon>Eukaryota</taxon>
        <taxon>Metazoa</taxon>
        <taxon>Ecdysozoa</taxon>
        <taxon>Arthropoda</taxon>
        <taxon>Chelicerata</taxon>
        <taxon>Arachnida</taxon>
        <taxon>Araneae</taxon>
        <taxon>Araneomorphae</taxon>
        <taxon>Entelegynae</taxon>
        <taxon>Araneoidea</taxon>
        <taxon>Araneidae</taxon>
        <taxon>Caerostris</taxon>
    </lineage>
</organism>
<feature type="region of interest" description="Disordered" evidence="1">
    <location>
        <begin position="1"/>
        <end position="22"/>
    </location>
</feature>
<gene>
    <name evidence="2" type="ORF">CEXT_583021</name>
</gene>
<dbReference type="EMBL" id="BPLR01011087">
    <property type="protein sequence ID" value="GIY44092.1"/>
    <property type="molecule type" value="Genomic_DNA"/>
</dbReference>
<name>A0AAV4TFD4_CAEEX</name>
<evidence type="ECO:0000313" key="2">
    <source>
        <dbReference type="EMBL" id="GIY44092.1"/>
    </source>
</evidence>
<evidence type="ECO:0000313" key="3">
    <source>
        <dbReference type="Proteomes" id="UP001054945"/>
    </source>
</evidence>
<comment type="caution">
    <text evidence="2">The sequence shown here is derived from an EMBL/GenBank/DDBJ whole genome shotgun (WGS) entry which is preliminary data.</text>
</comment>
<reference evidence="2 3" key="1">
    <citation type="submission" date="2021-06" db="EMBL/GenBank/DDBJ databases">
        <title>Caerostris extrusa draft genome.</title>
        <authorList>
            <person name="Kono N."/>
            <person name="Arakawa K."/>
        </authorList>
    </citation>
    <scope>NUCLEOTIDE SEQUENCE [LARGE SCALE GENOMIC DNA]</scope>
</reference>